<reference evidence="3" key="1">
    <citation type="submission" date="2018-06" db="EMBL/GenBank/DDBJ databases">
        <authorList>
            <person name="Zhirakovskaya E."/>
        </authorList>
    </citation>
    <scope>NUCLEOTIDE SEQUENCE</scope>
</reference>
<keyword evidence="2" id="KW-0560">Oxidoreductase</keyword>
<gene>
    <name evidence="3" type="ORF">MNBD_ACTINO02-1494</name>
</gene>
<evidence type="ECO:0000256" key="2">
    <source>
        <dbReference type="ARBA" id="ARBA00023002"/>
    </source>
</evidence>
<dbReference type="InterPro" id="IPR036291">
    <property type="entry name" value="NAD(P)-bd_dom_sf"/>
</dbReference>
<evidence type="ECO:0000256" key="1">
    <source>
        <dbReference type="ARBA" id="ARBA00006484"/>
    </source>
</evidence>
<dbReference type="EMBL" id="UOEK01000404">
    <property type="protein sequence ID" value="VAW07534.1"/>
    <property type="molecule type" value="Genomic_DNA"/>
</dbReference>
<name>A0A3B0TFJ1_9ZZZZ</name>
<protein>
    <recommendedName>
        <fullName evidence="4">3-oxoacyl-[acyl-carrier-protein] reductase</fullName>
    </recommendedName>
</protein>
<sequence length="70" mass="7038">MSLANKTALVTGATRGIGRAVALDLAAHGATVIAAGRDMAKLDEIASDVITPLHLDVANEDAVTEALGGR</sequence>
<dbReference type="Gene3D" id="3.40.50.720">
    <property type="entry name" value="NAD(P)-binding Rossmann-like Domain"/>
    <property type="match status" value="1"/>
</dbReference>
<dbReference type="AlphaFoldDB" id="A0A3B0TFJ1"/>
<dbReference type="SUPFAM" id="SSF51735">
    <property type="entry name" value="NAD(P)-binding Rossmann-fold domains"/>
    <property type="match status" value="1"/>
</dbReference>
<comment type="similarity">
    <text evidence="1">Belongs to the short-chain dehydrogenases/reductases (SDR) family.</text>
</comment>
<dbReference type="GO" id="GO:0016491">
    <property type="term" value="F:oxidoreductase activity"/>
    <property type="evidence" value="ECO:0007669"/>
    <property type="project" value="UniProtKB-KW"/>
</dbReference>
<evidence type="ECO:0000313" key="3">
    <source>
        <dbReference type="EMBL" id="VAW07534.1"/>
    </source>
</evidence>
<dbReference type="PANTHER" id="PTHR42901:SF1">
    <property type="entry name" value="ALCOHOL DEHYDROGENASE"/>
    <property type="match status" value="1"/>
</dbReference>
<feature type="non-terminal residue" evidence="3">
    <location>
        <position position="70"/>
    </location>
</feature>
<evidence type="ECO:0008006" key="4">
    <source>
        <dbReference type="Google" id="ProtNLM"/>
    </source>
</evidence>
<proteinExistence type="inferred from homology"/>
<organism evidence="3">
    <name type="scientific">hydrothermal vent metagenome</name>
    <dbReference type="NCBI Taxonomy" id="652676"/>
    <lineage>
        <taxon>unclassified sequences</taxon>
        <taxon>metagenomes</taxon>
        <taxon>ecological metagenomes</taxon>
    </lineage>
</organism>
<dbReference type="InterPro" id="IPR002347">
    <property type="entry name" value="SDR_fam"/>
</dbReference>
<accession>A0A3B0TFJ1</accession>
<dbReference type="Pfam" id="PF00106">
    <property type="entry name" value="adh_short"/>
    <property type="match status" value="1"/>
</dbReference>
<dbReference type="PANTHER" id="PTHR42901">
    <property type="entry name" value="ALCOHOL DEHYDROGENASE"/>
    <property type="match status" value="1"/>
</dbReference>